<protein>
    <submittedName>
        <fullName evidence="2">Uncharacterized protein</fullName>
    </submittedName>
</protein>
<evidence type="ECO:0000256" key="1">
    <source>
        <dbReference type="SAM" id="Coils"/>
    </source>
</evidence>
<evidence type="ECO:0000313" key="2">
    <source>
        <dbReference type="EMBL" id="KAL2527230.1"/>
    </source>
</evidence>
<keyword evidence="1" id="KW-0175">Coiled coil</keyword>
<feature type="coiled-coil region" evidence="1">
    <location>
        <begin position="61"/>
        <end position="145"/>
    </location>
</feature>
<gene>
    <name evidence="2" type="ORF">Adt_12284</name>
</gene>
<organism evidence="2 3">
    <name type="scientific">Abeliophyllum distichum</name>
    <dbReference type="NCBI Taxonomy" id="126358"/>
    <lineage>
        <taxon>Eukaryota</taxon>
        <taxon>Viridiplantae</taxon>
        <taxon>Streptophyta</taxon>
        <taxon>Embryophyta</taxon>
        <taxon>Tracheophyta</taxon>
        <taxon>Spermatophyta</taxon>
        <taxon>Magnoliopsida</taxon>
        <taxon>eudicotyledons</taxon>
        <taxon>Gunneridae</taxon>
        <taxon>Pentapetalae</taxon>
        <taxon>asterids</taxon>
        <taxon>lamiids</taxon>
        <taxon>Lamiales</taxon>
        <taxon>Oleaceae</taxon>
        <taxon>Forsythieae</taxon>
        <taxon>Abeliophyllum</taxon>
    </lineage>
</organism>
<accession>A0ABD1UQC7</accession>
<name>A0ABD1UQC7_9LAMI</name>
<keyword evidence="3" id="KW-1185">Reference proteome</keyword>
<dbReference type="Proteomes" id="UP001604336">
    <property type="component" value="Unassembled WGS sequence"/>
</dbReference>
<dbReference type="AlphaFoldDB" id="A0ABD1UQC7"/>
<sequence>MELLLAPPAIVAVSVYKYWTPMWKKATKKASMNDLLQLAKMTLVWGLVLNNEVCNTLVGFKDKFSKEKDKLKKLSEDLKEISTEKVQLKSDNRALQFKLAMLVAAEADLKANNLEAVVAEKDKQLAKAREEVEKVRIEHDEAEVRTVLAYKEEFPNTPEYLQLAHLFMMAGGDQLVEKIGETHPEWVISFLRYASDGFPA</sequence>
<reference evidence="3" key="1">
    <citation type="submission" date="2024-07" db="EMBL/GenBank/DDBJ databases">
        <title>Two chromosome-level genome assemblies of Korean endemic species Abeliophyllum distichum and Forsythia ovata (Oleaceae).</title>
        <authorList>
            <person name="Jang H."/>
        </authorList>
    </citation>
    <scope>NUCLEOTIDE SEQUENCE [LARGE SCALE GENOMIC DNA]</scope>
</reference>
<dbReference type="EMBL" id="JBFOLK010000003">
    <property type="protein sequence ID" value="KAL2527230.1"/>
    <property type="molecule type" value="Genomic_DNA"/>
</dbReference>
<proteinExistence type="predicted"/>
<evidence type="ECO:0000313" key="3">
    <source>
        <dbReference type="Proteomes" id="UP001604336"/>
    </source>
</evidence>
<comment type="caution">
    <text evidence="2">The sequence shown here is derived from an EMBL/GenBank/DDBJ whole genome shotgun (WGS) entry which is preliminary data.</text>
</comment>